<dbReference type="PIRSF" id="PIRSF001227">
    <property type="entry name" value="Pen_acylase"/>
    <property type="match status" value="1"/>
</dbReference>
<feature type="binding site" evidence="5">
    <location>
        <position position="400"/>
    </location>
    <ligand>
        <name>Ca(2+)</name>
        <dbReference type="ChEBI" id="CHEBI:29108"/>
    </ligand>
</feature>
<dbReference type="InterPro" id="IPR023343">
    <property type="entry name" value="Penicillin_amidase_dom1"/>
</dbReference>
<dbReference type="Gene3D" id="3.60.20.10">
    <property type="entry name" value="Glutamine Phosphoribosylpyrophosphate, subunit 1, domain 1"/>
    <property type="match status" value="1"/>
</dbReference>
<keyword evidence="5" id="KW-0106">Calcium</keyword>
<sequence length="893" mass="96431">MSRAKLARRIIVSVVAALLVVILVGVVVVVGLVRHSFPQTTGTISVPGLGSRVSVLRDEHGVPQIYADSSADLFEAQGYVTAQDRFFEMDLRRHITAGRLSELVGSAGLDTDKVIRTMGWRRVAEQELPTLAPSTRQYLQAYADGVNAYINQMGSPSQMGFEYSVLSQKVDNYHVEPWTPVDSLAWLKAMAWDLRGNYDDELTRARLAGTPMSLAHIAELYPDYPFGSHKPILSSQDWSPSGSGSGSGTDTTGSGSTGSGSDTTGTTSSADGSSTGSDGASSSASPYPAYLGGKTAQAAYAQVTAALDAVPTTLGRGDGIGSNSWVVGSSRSSTGKPLLANDPHLAPGVPGIWYQTGLHCRSVGKDCPFDVAGYSFSGLPGVVIGHNQTISWGFTNLGPDVSDFYLEQVNGDQVLRDGSYVPLTTRRETIKVAGGNDVSITVRSTHHGPLMSDVLPSVADAGQGAPVEGKKNPGSYDVSLAWTGLQPGHTADALFAIDKAQSFEQFRGAAKNFDVPAQNLVYADVHGHIGYQAPGRIPVRRSAITGSPPGFWPAPGWDSRYDWTGYVPFTDMPTSYDPPEDYIVAANQAVTASDSPFLTTEWDYGFRSQRIRDLLAATPKVTPARMSQIQGDTRNTFAPDLVKYLLPLKVDPFTADAQRLLKGWNYTTPTGQSRNGAAAAYYNAVWSNILELTFDDELPKDVKADGGGHWMQVVKVMLEKPRDSWWDNKGTAGVLEGRDEILRQAMVQARLELTKQLGKDPVTWQWGRLHRLDLKHPVLGTDAVPGYVRVLFNRGPWDMPGGSSIVDANGWDAGKGYQVDWAPSMRMVVDLGHLDASHWVNQTGASGHPFNDHYDDQTDAWATNQTFPWPFTESAVRKATKDELTLVPGADKG</sequence>
<dbReference type="Pfam" id="PF01804">
    <property type="entry name" value="Penicil_amidase"/>
    <property type="match status" value="1"/>
</dbReference>
<name>A0A542ZF88_9MICO</name>
<feature type="binding site" evidence="5">
    <location>
        <position position="403"/>
    </location>
    <ligand>
        <name>Ca(2+)</name>
        <dbReference type="ChEBI" id="CHEBI:29108"/>
    </ligand>
</feature>
<feature type="binding site" evidence="5">
    <location>
        <position position="201"/>
    </location>
    <ligand>
        <name>Ca(2+)</name>
        <dbReference type="ChEBI" id="CHEBI:29108"/>
    </ligand>
</feature>
<dbReference type="InterPro" id="IPR043146">
    <property type="entry name" value="Penicillin_amidase_N_B-knob"/>
</dbReference>
<dbReference type="GO" id="GO:0016811">
    <property type="term" value="F:hydrolase activity, acting on carbon-nitrogen (but not peptide) bonds, in linear amides"/>
    <property type="evidence" value="ECO:0007669"/>
    <property type="project" value="InterPro"/>
</dbReference>
<comment type="similarity">
    <text evidence="1">Belongs to the peptidase S45 family.</text>
</comment>
<proteinExistence type="inferred from homology"/>
<keyword evidence="7" id="KW-0472">Membrane</keyword>
<evidence type="ECO:0000313" key="8">
    <source>
        <dbReference type="EMBL" id="TQL58994.1"/>
    </source>
</evidence>
<dbReference type="Gene3D" id="2.30.120.10">
    <property type="match status" value="1"/>
</dbReference>
<keyword evidence="5" id="KW-0479">Metal-binding</keyword>
<dbReference type="Proteomes" id="UP000319514">
    <property type="component" value="Unassembled WGS sequence"/>
</dbReference>
<dbReference type="RefSeq" id="WP_185745996.1">
    <property type="nucleotide sequence ID" value="NZ_BAAAKX010000003.1"/>
</dbReference>
<dbReference type="CDD" id="cd03747">
    <property type="entry name" value="Ntn_PGA_like"/>
    <property type="match status" value="1"/>
</dbReference>
<evidence type="ECO:0000256" key="3">
    <source>
        <dbReference type="ARBA" id="ARBA00023145"/>
    </source>
</evidence>
<comment type="cofactor">
    <cofactor evidence="5">
        <name>Ca(2+)</name>
        <dbReference type="ChEBI" id="CHEBI:29108"/>
    </cofactor>
    <text evidence="5">Binds 1 Ca(2+) ion per dimer.</text>
</comment>
<keyword evidence="7" id="KW-0812">Transmembrane</keyword>
<accession>A0A542ZF88</accession>
<dbReference type="InterPro" id="IPR002692">
    <property type="entry name" value="S45"/>
</dbReference>
<dbReference type="GO" id="GO:0046872">
    <property type="term" value="F:metal ion binding"/>
    <property type="evidence" value="ECO:0007669"/>
    <property type="project" value="UniProtKB-KW"/>
</dbReference>
<evidence type="ECO:0000256" key="7">
    <source>
        <dbReference type="SAM" id="Phobius"/>
    </source>
</evidence>
<evidence type="ECO:0000256" key="6">
    <source>
        <dbReference type="SAM" id="MobiDB-lite"/>
    </source>
</evidence>
<dbReference type="GO" id="GO:0017000">
    <property type="term" value="P:antibiotic biosynthetic process"/>
    <property type="evidence" value="ECO:0007669"/>
    <property type="project" value="InterPro"/>
</dbReference>
<dbReference type="Gene3D" id="1.10.439.10">
    <property type="entry name" value="Penicillin Amidohydrolase, domain 1"/>
    <property type="match status" value="1"/>
</dbReference>
<keyword evidence="3" id="KW-0865">Zymogen</keyword>
<comment type="caution">
    <text evidence="8">The sequence shown here is derived from an EMBL/GenBank/DDBJ whole genome shotgun (WGS) entry which is preliminary data.</text>
</comment>
<keyword evidence="7" id="KW-1133">Transmembrane helix</keyword>
<protein>
    <submittedName>
        <fullName evidence="8">Penicillin amidase</fullName>
    </submittedName>
</protein>
<dbReference type="EMBL" id="VFOQ01000001">
    <property type="protein sequence ID" value="TQL58994.1"/>
    <property type="molecule type" value="Genomic_DNA"/>
</dbReference>
<organism evidence="8 9">
    <name type="scientific">Oryzihumus leptocrescens</name>
    <dbReference type="NCBI Taxonomy" id="297536"/>
    <lineage>
        <taxon>Bacteria</taxon>
        <taxon>Bacillati</taxon>
        <taxon>Actinomycetota</taxon>
        <taxon>Actinomycetes</taxon>
        <taxon>Micrococcales</taxon>
        <taxon>Intrasporangiaceae</taxon>
        <taxon>Oryzihumus</taxon>
    </lineage>
</organism>
<dbReference type="SUPFAM" id="SSF56235">
    <property type="entry name" value="N-terminal nucleophile aminohydrolases (Ntn hydrolases)"/>
    <property type="match status" value="1"/>
</dbReference>
<evidence type="ECO:0000256" key="1">
    <source>
        <dbReference type="ARBA" id="ARBA00006586"/>
    </source>
</evidence>
<dbReference type="InterPro" id="IPR014395">
    <property type="entry name" value="Pen/GL7ACA/AHL_acylase"/>
</dbReference>
<feature type="active site" description="Nucleophile" evidence="4">
    <location>
        <position position="322"/>
    </location>
</feature>
<keyword evidence="2" id="KW-0378">Hydrolase</keyword>
<feature type="region of interest" description="Disordered" evidence="6">
    <location>
        <begin position="232"/>
        <end position="285"/>
    </location>
</feature>
<reference evidence="8 9" key="1">
    <citation type="submission" date="2019-06" db="EMBL/GenBank/DDBJ databases">
        <title>Sequencing the genomes of 1000 actinobacteria strains.</title>
        <authorList>
            <person name="Klenk H.-P."/>
        </authorList>
    </citation>
    <scope>NUCLEOTIDE SEQUENCE [LARGE SCALE GENOMIC DNA]</scope>
    <source>
        <strain evidence="8 9">DSM 18082</strain>
    </source>
</reference>
<dbReference type="PANTHER" id="PTHR34218:SF4">
    <property type="entry name" value="ACYL-HOMOSERINE LACTONE ACYLASE QUIP"/>
    <property type="match status" value="1"/>
</dbReference>
<evidence type="ECO:0000313" key="9">
    <source>
        <dbReference type="Proteomes" id="UP000319514"/>
    </source>
</evidence>
<dbReference type="InterPro" id="IPR043147">
    <property type="entry name" value="Penicillin_amidase_A-knob"/>
</dbReference>
<feature type="compositionally biased region" description="Low complexity" evidence="6">
    <location>
        <begin position="248"/>
        <end position="285"/>
    </location>
</feature>
<evidence type="ECO:0000256" key="5">
    <source>
        <dbReference type="PIRSR" id="PIRSR001227-2"/>
    </source>
</evidence>
<dbReference type="PANTHER" id="PTHR34218">
    <property type="entry name" value="PEPTIDASE S45 PENICILLIN AMIDASE"/>
    <property type="match status" value="1"/>
</dbReference>
<evidence type="ECO:0000256" key="2">
    <source>
        <dbReference type="ARBA" id="ARBA00022801"/>
    </source>
</evidence>
<keyword evidence="9" id="KW-1185">Reference proteome</keyword>
<gene>
    <name evidence="8" type="ORF">FB474_0337</name>
</gene>
<dbReference type="InterPro" id="IPR029055">
    <property type="entry name" value="Ntn_hydrolases_N"/>
</dbReference>
<dbReference type="AlphaFoldDB" id="A0A542ZF88"/>
<dbReference type="Gene3D" id="1.10.1400.10">
    <property type="match status" value="1"/>
</dbReference>
<evidence type="ECO:0000256" key="4">
    <source>
        <dbReference type="PIRSR" id="PIRSR001227-1"/>
    </source>
</evidence>
<feature type="transmembrane region" description="Helical" evidence="7">
    <location>
        <begin position="12"/>
        <end position="33"/>
    </location>
</feature>